<dbReference type="PANTHER" id="PTHR38009">
    <property type="entry name" value="CONSERVED HYPOTHETICAL PHAGE TAIL PROTEIN"/>
    <property type="match status" value="1"/>
</dbReference>
<dbReference type="InterPro" id="IPR010667">
    <property type="entry name" value="Phage_T4_Gp19"/>
</dbReference>
<dbReference type="NCBIfam" id="TIGR02241">
    <property type="entry name" value="conserved hypothetical phage tail region protein"/>
    <property type="match status" value="1"/>
</dbReference>
<reference evidence="1 2" key="1">
    <citation type="submission" date="2016-09" db="EMBL/GenBank/DDBJ databases">
        <title>Serratia marcescens MSU-97 and epiphytic antimycotic-producing bacteria.</title>
        <authorList>
            <person name="Matilla M.A."/>
        </authorList>
    </citation>
    <scope>NUCLEOTIDE SEQUENCE [LARGE SCALE GENOMIC DNA]</scope>
    <source>
        <strain evidence="1 2">MSU-97</strain>
    </source>
</reference>
<name>A0A1Q4P0F8_SERMA</name>
<dbReference type="GO" id="GO:0005198">
    <property type="term" value="F:structural molecule activity"/>
    <property type="evidence" value="ECO:0007669"/>
    <property type="project" value="InterPro"/>
</dbReference>
<dbReference type="Proteomes" id="UP000185770">
    <property type="component" value="Unassembled WGS sequence"/>
</dbReference>
<evidence type="ECO:0000313" key="1">
    <source>
        <dbReference type="EMBL" id="OKB66624.1"/>
    </source>
</evidence>
<evidence type="ECO:0000313" key="2">
    <source>
        <dbReference type="Proteomes" id="UP000185770"/>
    </source>
</evidence>
<gene>
    <name evidence="1" type="ORF">BHU62_12080</name>
</gene>
<dbReference type="Pfam" id="PF06841">
    <property type="entry name" value="Phage_T4_gp19"/>
    <property type="match status" value="1"/>
</dbReference>
<dbReference type="AlphaFoldDB" id="A0A1Q4P0F8"/>
<accession>A0A1Q4P0F8</accession>
<protein>
    <submittedName>
        <fullName evidence="1">Phage tail protein</fullName>
    </submittedName>
</protein>
<dbReference type="InterPro" id="IPR011747">
    <property type="entry name" value="CHP02241"/>
</dbReference>
<organism evidence="1 2">
    <name type="scientific">Serratia marcescens</name>
    <dbReference type="NCBI Taxonomy" id="615"/>
    <lineage>
        <taxon>Bacteria</taxon>
        <taxon>Pseudomonadati</taxon>
        <taxon>Pseudomonadota</taxon>
        <taxon>Gammaproteobacteria</taxon>
        <taxon>Enterobacterales</taxon>
        <taxon>Yersiniaceae</taxon>
        <taxon>Serratia</taxon>
    </lineage>
</organism>
<sequence length="166" mass="19049">MSKQFNNTSKQVNNIGKQVNNASKKFNSASKQPHNTSKQFDIAFQRVSGLSRTLEVSQYREGGENACNLWLAEQVNHGSLVLERGVMRSSLLTQQFDRVLRRESTQWANVVIMLLNERSLPVTSWILSHALPVRWQMGDLDADSNQVLINTLELRYQDMRMLGRKQ</sequence>
<dbReference type="PANTHER" id="PTHR38009:SF1">
    <property type="entry name" value="CONSERVED HYPOTHETICAL PHAGE TAIL PROTEIN"/>
    <property type="match status" value="1"/>
</dbReference>
<proteinExistence type="predicted"/>
<dbReference type="EMBL" id="MJAO01000010">
    <property type="protein sequence ID" value="OKB66624.1"/>
    <property type="molecule type" value="Genomic_DNA"/>
</dbReference>
<comment type="caution">
    <text evidence="1">The sequence shown here is derived from an EMBL/GenBank/DDBJ whole genome shotgun (WGS) entry which is preliminary data.</text>
</comment>